<sequence length="73" mass="8313">MMGLKTVTQNFNTNPIYSSHSQICKHNFPKSYHKTISSNLIQLYSCNPKQLKPFTNSNSNSSTHNMEPNYTSS</sequence>
<dbReference type="Gramene" id="ONI35787">
    <property type="protein sequence ID" value="ONI35787"/>
    <property type="gene ID" value="PRUPE_1G554700"/>
</dbReference>
<gene>
    <name evidence="2" type="ORF">PRUPE_1G554700</name>
</gene>
<evidence type="ECO:0000256" key="1">
    <source>
        <dbReference type="SAM" id="MobiDB-lite"/>
    </source>
</evidence>
<reference evidence="2 3" key="1">
    <citation type="journal article" date="2013" name="Nat. Genet.">
        <title>The high-quality draft genome of peach (Prunus persica) identifies unique patterns of genetic diversity, domestication and genome evolution.</title>
        <authorList>
            <consortium name="International Peach Genome Initiative"/>
            <person name="Verde I."/>
            <person name="Abbott A.G."/>
            <person name="Scalabrin S."/>
            <person name="Jung S."/>
            <person name="Shu S."/>
            <person name="Marroni F."/>
            <person name="Zhebentyayeva T."/>
            <person name="Dettori M.T."/>
            <person name="Grimwood J."/>
            <person name="Cattonaro F."/>
            <person name="Zuccolo A."/>
            <person name="Rossini L."/>
            <person name="Jenkins J."/>
            <person name="Vendramin E."/>
            <person name="Meisel L.A."/>
            <person name="Decroocq V."/>
            <person name="Sosinski B."/>
            <person name="Prochnik S."/>
            <person name="Mitros T."/>
            <person name="Policriti A."/>
            <person name="Cipriani G."/>
            <person name="Dondini L."/>
            <person name="Ficklin S."/>
            <person name="Goodstein D.M."/>
            <person name="Xuan P."/>
            <person name="Del Fabbro C."/>
            <person name="Aramini V."/>
            <person name="Copetti D."/>
            <person name="Gonzalez S."/>
            <person name="Horner D.S."/>
            <person name="Falchi R."/>
            <person name="Lucas S."/>
            <person name="Mica E."/>
            <person name="Maldonado J."/>
            <person name="Lazzari B."/>
            <person name="Bielenberg D."/>
            <person name="Pirona R."/>
            <person name="Miculan M."/>
            <person name="Barakat A."/>
            <person name="Testolin R."/>
            <person name="Stella A."/>
            <person name="Tartarini S."/>
            <person name="Tonutti P."/>
            <person name="Arus P."/>
            <person name="Orellana A."/>
            <person name="Wells C."/>
            <person name="Main D."/>
            <person name="Vizzotto G."/>
            <person name="Silva H."/>
            <person name="Salamini F."/>
            <person name="Schmutz J."/>
            <person name="Morgante M."/>
            <person name="Rokhsar D.S."/>
        </authorList>
    </citation>
    <scope>NUCLEOTIDE SEQUENCE [LARGE SCALE GENOMIC DNA]</scope>
    <source>
        <strain evidence="3">cv. Nemared</strain>
    </source>
</reference>
<dbReference type="Proteomes" id="UP000006882">
    <property type="component" value="Chromosome G1"/>
</dbReference>
<dbReference type="EMBL" id="CM007651">
    <property type="protein sequence ID" value="ONI35787.1"/>
    <property type="molecule type" value="Genomic_DNA"/>
</dbReference>
<dbReference type="HOGENOM" id="CLU_2709463_0_0_1"/>
<protein>
    <submittedName>
        <fullName evidence="2">Uncharacterized protein</fullName>
    </submittedName>
</protein>
<name>M5XEQ5_PRUPE</name>
<accession>M5XEQ5</accession>
<evidence type="ECO:0000313" key="2">
    <source>
        <dbReference type="EMBL" id="ONI35787.1"/>
    </source>
</evidence>
<evidence type="ECO:0000313" key="3">
    <source>
        <dbReference type="Proteomes" id="UP000006882"/>
    </source>
</evidence>
<proteinExistence type="predicted"/>
<feature type="region of interest" description="Disordered" evidence="1">
    <location>
        <begin position="52"/>
        <end position="73"/>
    </location>
</feature>
<organism evidence="2 3">
    <name type="scientific">Prunus persica</name>
    <name type="common">Peach</name>
    <name type="synonym">Amygdalus persica</name>
    <dbReference type="NCBI Taxonomy" id="3760"/>
    <lineage>
        <taxon>Eukaryota</taxon>
        <taxon>Viridiplantae</taxon>
        <taxon>Streptophyta</taxon>
        <taxon>Embryophyta</taxon>
        <taxon>Tracheophyta</taxon>
        <taxon>Spermatophyta</taxon>
        <taxon>Magnoliopsida</taxon>
        <taxon>eudicotyledons</taxon>
        <taxon>Gunneridae</taxon>
        <taxon>Pentapetalae</taxon>
        <taxon>rosids</taxon>
        <taxon>fabids</taxon>
        <taxon>Rosales</taxon>
        <taxon>Rosaceae</taxon>
        <taxon>Amygdaloideae</taxon>
        <taxon>Amygdaleae</taxon>
        <taxon>Prunus</taxon>
    </lineage>
</organism>
<keyword evidence="3" id="KW-1185">Reference proteome</keyword>
<dbReference type="AlphaFoldDB" id="M5XEQ5"/>
<feature type="compositionally biased region" description="Low complexity" evidence="1">
    <location>
        <begin position="55"/>
        <end position="65"/>
    </location>
</feature>